<dbReference type="Proteomes" id="UP000004736">
    <property type="component" value="Unassembled WGS sequence"/>
</dbReference>
<dbReference type="HOGENOM" id="CLU_3250595_0_0_9"/>
<evidence type="ECO:0000313" key="2">
    <source>
        <dbReference type="Proteomes" id="UP000004736"/>
    </source>
</evidence>
<sequence>MNNENFYSLNKQFFIKNDLFTSYKQFIYPKNCFLNKYFTFSF</sequence>
<comment type="caution">
    <text evidence="1">The sequence shown here is derived from an EMBL/GenBank/DDBJ whole genome shotgun (WGS) entry which is preliminary data.</text>
</comment>
<dbReference type="EMBL" id="ACIM02000001">
    <property type="protein sequence ID" value="EEW97352.1"/>
    <property type="molecule type" value="Genomic_DNA"/>
</dbReference>
<protein>
    <submittedName>
        <fullName evidence="1">Uncharacterized protein</fullName>
    </submittedName>
</protein>
<reference evidence="1" key="1">
    <citation type="submission" date="2009-09" db="EMBL/GenBank/DDBJ databases">
        <authorList>
            <person name="Weinstock G."/>
            <person name="Sodergren E."/>
            <person name="Clifton S."/>
            <person name="Fulton L."/>
            <person name="Fulton B."/>
            <person name="Courtney L."/>
            <person name="Fronick C."/>
            <person name="Harrison M."/>
            <person name="Strong C."/>
            <person name="Farmer C."/>
            <person name="Delahaunty K."/>
            <person name="Markovic C."/>
            <person name="Hall O."/>
            <person name="Minx P."/>
            <person name="Tomlinson C."/>
            <person name="Mitreva M."/>
            <person name="Nelson J."/>
            <person name="Hou S."/>
            <person name="Wollam A."/>
            <person name="Pepin K.H."/>
            <person name="Johnson M."/>
            <person name="Bhonagiri V."/>
            <person name="Nash W.E."/>
            <person name="Warren W."/>
            <person name="Chinwalla A."/>
            <person name="Mardis E.R."/>
            <person name="Wilson R.K."/>
        </authorList>
    </citation>
    <scope>NUCLEOTIDE SEQUENCE [LARGE SCALE GENOMIC DNA]</scope>
    <source>
        <strain evidence="1">DSM 15470</strain>
    </source>
</reference>
<dbReference type="AlphaFoldDB" id="C9LP66"/>
<accession>C9LP66</accession>
<proteinExistence type="predicted"/>
<organism evidence="1 2">
    <name type="scientific">Dialister invisus DSM 15470</name>
    <dbReference type="NCBI Taxonomy" id="592028"/>
    <lineage>
        <taxon>Bacteria</taxon>
        <taxon>Bacillati</taxon>
        <taxon>Bacillota</taxon>
        <taxon>Negativicutes</taxon>
        <taxon>Veillonellales</taxon>
        <taxon>Veillonellaceae</taxon>
        <taxon>Dialister</taxon>
    </lineage>
</organism>
<dbReference type="STRING" id="592028.GCWU000321_01343"/>
<name>C9LP66_9FIRM</name>
<gene>
    <name evidence="1" type="ORF">GCWU000321_01343</name>
</gene>
<keyword evidence="2" id="KW-1185">Reference proteome</keyword>
<evidence type="ECO:0000313" key="1">
    <source>
        <dbReference type="EMBL" id="EEW97352.1"/>
    </source>
</evidence>